<dbReference type="InterPro" id="IPR004090">
    <property type="entry name" value="Chemotax_Me-accpt_rcpt"/>
</dbReference>
<dbReference type="GO" id="GO:0007165">
    <property type="term" value="P:signal transduction"/>
    <property type="evidence" value="ECO:0007669"/>
    <property type="project" value="UniProtKB-KW"/>
</dbReference>
<comment type="caution">
    <text evidence="12">The sequence shown here is derived from an EMBL/GenBank/DDBJ whole genome shotgun (WGS) entry which is preliminary data.</text>
</comment>
<dbReference type="SMART" id="SM00283">
    <property type="entry name" value="MA"/>
    <property type="match status" value="1"/>
</dbReference>
<dbReference type="AlphaFoldDB" id="A0A3M2W6S7"/>
<evidence type="ECO:0000256" key="9">
    <source>
        <dbReference type="PROSITE-ProRule" id="PRU00284"/>
    </source>
</evidence>
<keyword evidence="3" id="KW-0488">Methylation</keyword>
<dbReference type="GO" id="GO:0004888">
    <property type="term" value="F:transmembrane signaling receptor activity"/>
    <property type="evidence" value="ECO:0007669"/>
    <property type="project" value="InterPro"/>
</dbReference>
<evidence type="ECO:0000259" key="11">
    <source>
        <dbReference type="PROSITE" id="PS50111"/>
    </source>
</evidence>
<dbReference type="PANTHER" id="PTHR32089:SF112">
    <property type="entry name" value="LYSOZYME-LIKE PROTEIN-RELATED"/>
    <property type="match status" value="1"/>
</dbReference>
<gene>
    <name evidence="12" type="ORF">ALQ95_05466</name>
</gene>
<sequence>MPIQALVNIYLATARLKHTVRLFASSLTSCHWQPPSPPLRAPLMKKPVSLATRIGLGFAAVVSLLILITAVGIQRVGFIDSTLEDVGANAAKIQRYAINFRGSVHNRAIALRDAVLVDNDQDLALHLGEMTRLEKDYVNSAMPMDQLYSRPDVTSEERQLLRSIKDIEQQTLASTQRVIALRRAGDIAGAQALLLRQVSGDYSEWLKRVNALIDHEEASIRSQLDDVQATASQFRGLMLLATAFAVLLSIVLSMVIIRFVKRTLGAEPVDVAQAIQRLADGDLRQNISTEHPDSVMGVLKTALGRLSETITQVRMAAQEVSQSSTVLLAASSSNNAQVMVQTREAEQVATAISQMAATVNEVSGYAAQAADAARLADTEVETGNSLVEGTTAAIEQLAATLVETTSTVEQVSRHGEQIETVIEVINSIASQTNLLALNAAIEAARAGEHGRGFAVVADEVRSLATRTQQSTQEIQAMINTLQGGTGTAAQNMRDSCELVNKAVAQTRNAQNALSKISKEVGAINHMNAQIASASIQQSSVAEEVAMNINSIHDSTLKSASGSQQVATASEDLALLADRLTQKVAFFKAG</sequence>
<dbReference type="PROSITE" id="PS50111">
    <property type="entry name" value="CHEMOTAXIS_TRANSDUC_2"/>
    <property type="match status" value="1"/>
</dbReference>
<keyword evidence="6 10" id="KW-0472">Membrane</keyword>
<proteinExistence type="inferred from homology"/>
<dbReference type="InterPro" id="IPR004089">
    <property type="entry name" value="MCPsignal_dom"/>
</dbReference>
<dbReference type="Proteomes" id="UP000280292">
    <property type="component" value="Unassembled WGS sequence"/>
</dbReference>
<dbReference type="CDD" id="cd11386">
    <property type="entry name" value="MCP_signal"/>
    <property type="match status" value="1"/>
</dbReference>
<dbReference type="GO" id="GO:0006935">
    <property type="term" value="P:chemotaxis"/>
    <property type="evidence" value="ECO:0007669"/>
    <property type="project" value="InterPro"/>
</dbReference>
<dbReference type="FunFam" id="1.10.287.950:FF:000001">
    <property type="entry name" value="Methyl-accepting chemotaxis sensory transducer"/>
    <property type="match status" value="1"/>
</dbReference>
<feature type="transmembrane region" description="Helical" evidence="10">
    <location>
        <begin position="50"/>
        <end position="73"/>
    </location>
</feature>
<evidence type="ECO:0000256" key="3">
    <source>
        <dbReference type="ARBA" id="ARBA00022481"/>
    </source>
</evidence>
<dbReference type="EMBL" id="RBNR01000029">
    <property type="protein sequence ID" value="RML47229.1"/>
    <property type="molecule type" value="Genomic_DNA"/>
</dbReference>
<evidence type="ECO:0000256" key="4">
    <source>
        <dbReference type="ARBA" id="ARBA00022692"/>
    </source>
</evidence>
<dbReference type="InterPro" id="IPR047347">
    <property type="entry name" value="YvaQ-like_sensor"/>
</dbReference>
<evidence type="ECO:0000313" key="13">
    <source>
        <dbReference type="Proteomes" id="UP000280292"/>
    </source>
</evidence>
<feature type="domain" description="Methyl-accepting transducer" evidence="11">
    <location>
        <begin position="316"/>
        <end position="552"/>
    </location>
</feature>
<evidence type="ECO:0000256" key="7">
    <source>
        <dbReference type="ARBA" id="ARBA00023224"/>
    </source>
</evidence>
<dbReference type="Gene3D" id="6.10.340.10">
    <property type="match status" value="1"/>
</dbReference>
<accession>A0A3M2W6S7</accession>
<evidence type="ECO:0000256" key="6">
    <source>
        <dbReference type="ARBA" id="ARBA00023136"/>
    </source>
</evidence>
<organism evidence="12 13">
    <name type="scientific">Pseudomonas syringae pv. ribicola</name>
    <dbReference type="NCBI Taxonomy" id="55398"/>
    <lineage>
        <taxon>Bacteria</taxon>
        <taxon>Pseudomonadati</taxon>
        <taxon>Pseudomonadota</taxon>
        <taxon>Gammaproteobacteria</taxon>
        <taxon>Pseudomonadales</taxon>
        <taxon>Pseudomonadaceae</taxon>
        <taxon>Pseudomonas</taxon>
    </lineage>
</organism>
<dbReference type="Gene3D" id="1.10.287.950">
    <property type="entry name" value="Methyl-accepting chemotaxis protein"/>
    <property type="match status" value="1"/>
</dbReference>
<evidence type="ECO:0000256" key="5">
    <source>
        <dbReference type="ARBA" id="ARBA00022989"/>
    </source>
</evidence>
<protein>
    <submittedName>
        <fullName evidence="12">Methyl-accepting chemotaxis protein</fullName>
    </submittedName>
</protein>
<dbReference type="PANTHER" id="PTHR32089">
    <property type="entry name" value="METHYL-ACCEPTING CHEMOTAXIS PROTEIN MCPB"/>
    <property type="match status" value="1"/>
</dbReference>
<reference evidence="12 13" key="1">
    <citation type="submission" date="2018-08" db="EMBL/GenBank/DDBJ databases">
        <title>Recombination of ecologically and evolutionarily significant loci maintains genetic cohesion in the Pseudomonas syringae species complex.</title>
        <authorList>
            <person name="Dillon M."/>
            <person name="Thakur S."/>
            <person name="Almeida R.N.D."/>
            <person name="Weir B.S."/>
            <person name="Guttman D.S."/>
        </authorList>
    </citation>
    <scope>NUCLEOTIDE SEQUENCE [LARGE SCALE GENOMIC DNA]</scope>
    <source>
        <strain evidence="12 13">ICMP 3883</strain>
    </source>
</reference>
<evidence type="ECO:0000256" key="8">
    <source>
        <dbReference type="ARBA" id="ARBA00029447"/>
    </source>
</evidence>
<dbReference type="Pfam" id="PF00015">
    <property type="entry name" value="MCPsignal"/>
    <property type="match status" value="1"/>
</dbReference>
<dbReference type="PRINTS" id="PR00260">
    <property type="entry name" value="CHEMTRNSDUCR"/>
</dbReference>
<evidence type="ECO:0000256" key="2">
    <source>
        <dbReference type="ARBA" id="ARBA00022475"/>
    </source>
</evidence>
<keyword evidence="7 9" id="KW-0807">Transducer</keyword>
<comment type="similarity">
    <text evidence="8">Belongs to the methyl-accepting chemotaxis (MCP) protein family.</text>
</comment>
<evidence type="ECO:0000256" key="1">
    <source>
        <dbReference type="ARBA" id="ARBA00004651"/>
    </source>
</evidence>
<feature type="transmembrane region" description="Helical" evidence="10">
    <location>
        <begin position="237"/>
        <end position="260"/>
    </location>
</feature>
<keyword evidence="2" id="KW-1003">Cell membrane</keyword>
<dbReference type="SUPFAM" id="SSF58104">
    <property type="entry name" value="Methyl-accepting chemotaxis protein (MCP) signaling domain"/>
    <property type="match status" value="1"/>
</dbReference>
<dbReference type="CDD" id="cd19411">
    <property type="entry name" value="MCP2201-like_sensor"/>
    <property type="match status" value="1"/>
</dbReference>
<evidence type="ECO:0000256" key="10">
    <source>
        <dbReference type="SAM" id="Phobius"/>
    </source>
</evidence>
<comment type="subcellular location">
    <subcellularLocation>
        <location evidence="1">Cell membrane</location>
        <topology evidence="1">Multi-pass membrane protein</topology>
    </subcellularLocation>
</comment>
<evidence type="ECO:0000313" key="12">
    <source>
        <dbReference type="EMBL" id="RML47229.1"/>
    </source>
</evidence>
<dbReference type="GO" id="GO:0005886">
    <property type="term" value="C:plasma membrane"/>
    <property type="evidence" value="ECO:0007669"/>
    <property type="project" value="UniProtKB-SubCell"/>
</dbReference>
<keyword evidence="4 10" id="KW-0812">Transmembrane</keyword>
<name>A0A3M2W6S7_PSESI</name>
<keyword evidence="5 10" id="KW-1133">Transmembrane helix</keyword>